<feature type="compositionally biased region" description="Basic and acidic residues" evidence="1">
    <location>
        <begin position="604"/>
        <end position="632"/>
    </location>
</feature>
<accession>A0ABD1K289</accession>
<feature type="compositionally biased region" description="Basic and acidic residues" evidence="1">
    <location>
        <begin position="1041"/>
        <end position="1054"/>
    </location>
</feature>
<dbReference type="Gene3D" id="2.80.10.70">
    <property type="entry name" value="Spindlin/Ssty"/>
    <property type="match status" value="1"/>
</dbReference>
<dbReference type="InterPro" id="IPR001763">
    <property type="entry name" value="Rhodanese-like_dom"/>
</dbReference>
<dbReference type="InterPro" id="IPR042567">
    <property type="entry name" value="SPIN/Ssty_sf"/>
</dbReference>
<organism evidence="3 4">
    <name type="scientific">Coilia grayii</name>
    <name type="common">Gray's grenadier anchovy</name>
    <dbReference type="NCBI Taxonomy" id="363190"/>
    <lineage>
        <taxon>Eukaryota</taxon>
        <taxon>Metazoa</taxon>
        <taxon>Chordata</taxon>
        <taxon>Craniata</taxon>
        <taxon>Vertebrata</taxon>
        <taxon>Euteleostomi</taxon>
        <taxon>Actinopterygii</taxon>
        <taxon>Neopterygii</taxon>
        <taxon>Teleostei</taxon>
        <taxon>Clupei</taxon>
        <taxon>Clupeiformes</taxon>
        <taxon>Clupeoidei</taxon>
        <taxon>Engraulidae</taxon>
        <taxon>Coilinae</taxon>
        <taxon>Coilia</taxon>
    </lineage>
</organism>
<evidence type="ECO:0000259" key="2">
    <source>
        <dbReference type="PROSITE" id="PS50206"/>
    </source>
</evidence>
<feature type="region of interest" description="Disordered" evidence="1">
    <location>
        <begin position="1002"/>
        <end position="1066"/>
    </location>
</feature>
<feature type="compositionally biased region" description="Polar residues" evidence="1">
    <location>
        <begin position="1031"/>
        <end position="1040"/>
    </location>
</feature>
<feature type="compositionally biased region" description="Basic and acidic residues" evidence="1">
    <location>
        <begin position="1230"/>
        <end position="1241"/>
    </location>
</feature>
<feature type="compositionally biased region" description="Low complexity" evidence="1">
    <location>
        <begin position="1272"/>
        <end position="1288"/>
    </location>
</feature>
<feature type="region of interest" description="Disordered" evidence="1">
    <location>
        <begin position="561"/>
        <end position="632"/>
    </location>
</feature>
<comment type="caution">
    <text evidence="3">The sequence shown here is derived from an EMBL/GenBank/DDBJ whole genome shotgun (WGS) entry which is preliminary data.</text>
</comment>
<gene>
    <name evidence="3" type="ORF">ACEWY4_010563</name>
</gene>
<feature type="region of interest" description="Disordered" evidence="1">
    <location>
        <begin position="461"/>
        <end position="503"/>
    </location>
</feature>
<dbReference type="PANTHER" id="PTHR28422:SF1">
    <property type="entry name" value="SIMILAR TO HUMAN CHROMOSOME 15 OPEN READING FRAME 39"/>
    <property type="match status" value="1"/>
</dbReference>
<evidence type="ECO:0000313" key="3">
    <source>
        <dbReference type="EMBL" id="KAL2093251.1"/>
    </source>
</evidence>
<feature type="compositionally biased region" description="Basic and acidic residues" evidence="1">
    <location>
        <begin position="1336"/>
        <end position="1346"/>
    </location>
</feature>
<feature type="region of interest" description="Disordered" evidence="1">
    <location>
        <begin position="306"/>
        <end position="325"/>
    </location>
</feature>
<evidence type="ECO:0000313" key="4">
    <source>
        <dbReference type="Proteomes" id="UP001591681"/>
    </source>
</evidence>
<dbReference type="Pfam" id="PF17663">
    <property type="entry name" value="DUF5525"/>
    <property type="match status" value="1"/>
</dbReference>
<protein>
    <recommendedName>
        <fullName evidence="2">Rhodanese domain-containing protein</fullName>
    </recommendedName>
</protein>
<dbReference type="PANTHER" id="PTHR28422">
    <property type="entry name" value="SIMILAR TO HUMAN CHROMOSOME 15 OPEN READING FRAME 39"/>
    <property type="match status" value="1"/>
</dbReference>
<dbReference type="InterPro" id="IPR037656">
    <property type="entry name" value="DUF5525"/>
</dbReference>
<keyword evidence="4" id="KW-1185">Reference proteome</keyword>
<dbReference type="EMBL" id="JBHFQA010000009">
    <property type="protein sequence ID" value="KAL2093251.1"/>
    <property type="molecule type" value="Genomic_DNA"/>
</dbReference>
<feature type="domain" description="Rhodanese" evidence="2">
    <location>
        <begin position="817"/>
        <end position="887"/>
    </location>
</feature>
<feature type="compositionally biased region" description="Acidic residues" evidence="1">
    <location>
        <begin position="1220"/>
        <end position="1229"/>
    </location>
</feature>
<dbReference type="Proteomes" id="UP001591681">
    <property type="component" value="Unassembled WGS sequence"/>
</dbReference>
<name>A0ABD1K289_9TELE</name>
<feature type="compositionally biased region" description="Basic residues" evidence="1">
    <location>
        <begin position="1393"/>
        <end position="1425"/>
    </location>
</feature>
<feature type="compositionally biased region" description="Basic and acidic residues" evidence="1">
    <location>
        <begin position="582"/>
        <end position="594"/>
    </location>
</feature>
<feature type="compositionally biased region" description="Basic residues" evidence="1">
    <location>
        <begin position="1347"/>
        <end position="1356"/>
    </location>
</feature>
<feature type="compositionally biased region" description="Basic and acidic residues" evidence="1">
    <location>
        <begin position="1360"/>
        <end position="1392"/>
    </location>
</feature>
<sequence>MAYLGSTSRSPLLPTALSEGSISSPLAYHRQDKASLPAGSPGSPLSMAQVLAAKRRHAGYYSHREQGKCGSPRVVTPVAVRHQALAGANLSPQAGSPTTGVAVAVPKPVYAHNACCTDSCCTAGHSYAVEPGLRRTPTHLYEDEWLMGYGAVPLPPQRKDVEMGPELRSRHPEPGGAKGVSGKEVAAEECCGMDAHLSRRVSTAYSDISHSGYTCVPPGGASFIGVPPESCQRLQFPPRDYPGFPAPHPQMFGPAALAQCGVPRKVYPGYSYAPKYVQVPQRLRAYYSQNHVEAEKATACGRDIYSKGMSSPSPPSSVSPRTPPAHCSLSPLLPPLMSSTPAPCHMRLPRHHFLPRGFDHPAFRPYQRFNGGHPKLVPVRAPPYPPLAHQNTDKPLDYSMHRAQPTWSPRRVSVPYGVPEMVPSKPVRLEDRSLHHVTGEKTPQGHAVGVRGECDVAEQKVLSDASEQKVHHADSPAQSNRKRKPDTKNNKKDNVDDDDDEDDDVFEVEVTNKKHKLSLDHLKASASPQPMASPPMPVIHQVFSLAPYKLYLEAAGVLPAGKQPKNSDEPQAPAGPSPKPKHSPEKALKSEGCHSLDSNSLTRKTRDIVSVKPESVDFPKKEETTRSPDCEEKFKSELRHAYASSRVIELNFSPETDLEVKNCSELAASKCKVEGTLERRAESTPSSTKNVHDVTPLPKPALMPSAVPPAAPSLKGQAVLLSPPKNPVRLQNLQNIPPQCLKLSTYNIVVPEVLRKPVPILNQNPSLNPNPHLLPGAPQCPAEPTSEASQARQARHQFMEMHQSLCKLIYTFATQTSPQEHREWLSSMQLGKTSYPPDKHQKVSCLAGPKAREVWARAREMNLLLQRVLALLKGYQAHGECPFPHVTRAGGGIFVPMLVLKEGLFPQVQGAFVDQVLQEHRVELRPTTLSEEKLLTQLHRRPCSSKLRRLLSLRHLPEVYTDVLNLFYYTCVCKVLGDVLVCISSVTQSRNTISCSSADVASNVPTMTEPEGSSGETDTLENSPHFCRSAGPTSDPTSSLREPEGSRFTVKEEPEERDIDAPSGTVAGELHSLHREELENMEVSENMVKLENVELSENMVKLENMELSENMVKLENVELSKNMVKLQNVELSKNMVKLENVEVSENMVKLEDMEGWESLEEELENLQEPERWTIVNSVAGGEEEVAWEVVSGVVCSTHSVEGLNIKVEVVPDEEQRTEEGKEEEEEEEVVVVKEKEKREEAAESPWGCPMSSDDEMSSGDSGPDTDSVYTPSRRSSSSSSSSSSASSSPKTQGPPRSRSRGVVLKLRKVSSSEAGHGRETLYQAVSDLTEPSLARRKGEAGKGRPHDRQKRWKRIRGNPQKHDKDQEHKRERDEGRARGKGRERDKDRDRERERRRRREKKKRRKERSRSRRRARRERRRKRLLRARTFSPPPPSADRASHRRALPKIRYCPYLSTCHRSDRRRRWVLRSAVQSARRAMLGSLPDLVGKRIRHLYEEKDKSEVWYRGTVLRVHETHPNPLKTVFEVKYDSEPEWQYYLELLLDYQKGWLRVEDF</sequence>
<feature type="compositionally biased region" description="Pro residues" evidence="1">
    <location>
        <begin position="312"/>
        <end position="323"/>
    </location>
</feature>
<dbReference type="PROSITE" id="PS50206">
    <property type="entry name" value="RHODANESE_3"/>
    <property type="match status" value="1"/>
</dbReference>
<feature type="region of interest" description="Disordered" evidence="1">
    <location>
        <begin position="1211"/>
        <end position="1442"/>
    </location>
</feature>
<evidence type="ECO:0000256" key="1">
    <source>
        <dbReference type="SAM" id="MobiDB-lite"/>
    </source>
</evidence>
<reference evidence="3 4" key="1">
    <citation type="submission" date="2024-09" db="EMBL/GenBank/DDBJ databases">
        <title>A chromosome-level genome assembly of Gray's grenadier anchovy, Coilia grayii.</title>
        <authorList>
            <person name="Fu Z."/>
        </authorList>
    </citation>
    <scope>NUCLEOTIDE SEQUENCE [LARGE SCALE GENOMIC DNA]</scope>
    <source>
        <strain evidence="3">G4</strain>
        <tissue evidence="3">Muscle</tissue>
    </source>
</reference>
<proteinExistence type="predicted"/>